<evidence type="ECO:0000256" key="1">
    <source>
        <dbReference type="SAM" id="Coils"/>
    </source>
</evidence>
<keyword evidence="2" id="KW-0812">Transmembrane</keyword>
<evidence type="ECO:0000256" key="2">
    <source>
        <dbReference type="SAM" id="Phobius"/>
    </source>
</evidence>
<dbReference type="RefSeq" id="WP_100258262.1">
    <property type="nucleotide sequence ID" value="NZ_CP011797.1"/>
</dbReference>
<gene>
    <name evidence="3" type="ORF">REIFOR_02927</name>
</gene>
<dbReference type="GO" id="GO:0005886">
    <property type="term" value="C:plasma membrane"/>
    <property type="evidence" value="ECO:0007669"/>
    <property type="project" value="TreeGrafter"/>
</dbReference>
<sequence>MDPRERSQNLPALWHPGNFISRQLFRLRIPRYVWVALICYALIGLVVYLYLQRSPVFSSSLAVVLPGSGSSSSFSIDEVGQANQSTNTAFGNASFNPLVNYKAILTSTVVLKNSALRLGVGLDSIERPQVELRDSSSLLFVYAQGGSPTQAEQLAWALYESFQESLDALRLDETQRRDDSIRNVLDQYRQKLASTRAAIIEFQQRALLMSMAQLDQLVVTLSDLNSKRLSVKANLRSIENFVNRLSLDVGVSPSLAGQAFRLQSDAEFRGFLKELDESAGLVAQYSSRWGSQHPKVVAQKLRYDAARQALKRRSQELLGTNSSDALFAMDLQYSPQRSQLFAQLLDSAAQLSGLTAELNELDLADARLNDRLKIFTREASELERLEREHQLAEAVFMSAAARLESGKADVFSSYPAVQLLATPSLPIKAKSPDMKIALAIAALGFLCITFGLLTLWHRTFFINLLLKSE</sequence>
<keyword evidence="2" id="KW-0472">Membrane</keyword>
<dbReference type="GO" id="GO:0004713">
    <property type="term" value="F:protein tyrosine kinase activity"/>
    <property type="evidence" value="ECO:0007669"/>
    <property type="project" value="TreeGrafter"/>
</dbReference>
<keyword evidence="4" id="KW-1185">Reference proteome</keyword>
<keyword evidence="1" id="KW-0175">Coiled coil</keyword>
<dbReference type="OrthoDB" id="6148968at2"/>
<accession>A0A2K8KTJ2</accession>
<feature type="transmembrane region" description="Helical" evidence="2">
    <location>
        <begin position="32"/>
        <end position="51"/>
    </location>
</feature>
<dbReference type="PANTHER" id="PTHR32309:SF13">
    <property type="entry name" value="FERRIC ENTEROBACTIN TRANSPORT PROTEIN FEPE"/>
    <property type="match status" value="1"/>
</dbReference>
<dbReference type="KEGG" id="rfo:REIFOR_02927"/>
<keyword evidence="2" id="KW-1133">Transmembrane helix</keyword>
<feature type="coiled-coil region" evidence="1">
    <location>
        <begin position="171"/>
        <end position="205"/>
    </location>
</feature>
<dbReference type="AlphaFoldDB" id="A0A2K8KTJ2"/>
<evidence type="ECO:0000313" key="3">
    <source>
        <dbReference type="EMBL" id="ATX78048.1"/>
    </source>
</evidence>
<protein>
    <recommendedName>
        <fullName evidence="5">Polysaccharide chain length determinant N-terminal domain-containing protein</fullName>
    </recommendedName>
</protein>
<reference evidence="3 4" key="1">
    <citation type="journal article" date="2017" name="Environ. Microbiol.">
        <title>Genomic and physiological analyses of 'Reinekea forsetii' reveal a versatile opportunistic lifestyle during spring algae blooms.</title>
        <authorList>
            <person name="Avci B."/>
            <person name="Hahnke R.L."/>
            <person name="Chafee M."/>
            <person name="Fischer T."/>
            <person name="Gruber-Vodicka H."/>
            <person name="Tegetmeyer H.E."/>
            <person name="Harder J."/>
            <person name="Fuchs B.M."/>
            <person name="Amann R.I."/>
            <person name="Teeling H."/>
        </authorList>
    </citation>
    <scope>NUCLEOTIDE SEQUENCE [LARGE SCALE GENOMIC DNA]</scope>
    <source>
        <strain evidence="3 4">Hel1_31_D35</strain>
    </source>
</reference>
<dbReference type="Proteomes" id="UP000229757">
    <property type="component" value="Chromosome"/>
</dbReference>
<organism evidence="3 4">
    <name type="scientific">Reinekea forsetii</name>
    <dbReference type="NCBI Taxonomy" id="1336806"/>
    <lineage>
        <taxon>Bacteria</taxon>
        <taxon>Pseudomonadati</taxon>
        <taxon>Pseudomonadota</taxon>
        <taxon>Gammaproteobacteria</taxon>
        <taxon>Oceanospirillales</taxon>
        <taxon>Saccharospirillaceae</taxon>
        <taxon>Reinekea</taxon>
    </lineage>
</organism>
<dbReference type="EMBL" id="CP011797">
    <property type="protein sequence ID" value="ATX78048.1"/>
    <property type="molecule type" value="Genomic_DNA"/>
</dbReference>
<dbReference type="PANTHER" id="PTHR32309">
    <property type="entry name" value="TYROSINE-PROTEIN KINASE"/>
    <property type="match status" value="1"/>
</dbReference>
<evidence type="ECO:0000313" key="4">
    <source>
        <dbReference type="Proteomes" id="UP000229757"/>
    </source>
</evidence>
<dbReference type="InterPro" id="IPR050445">
    <property type="entry name" value="Bact_polysacc_biosynth/exp"/>
</dbReference>
<name>A0A2K8KTJ2_9GAMM</name>
<evidence type="ECO:0008006" key="5">
    <source>
        <dbReference type="Google" id="ProtNLM"/>
    </source>
</evidence>
<proteinExistence type="predicted"/>
<feature type="transmembrane region" description="Helical" evidence="2">
    <location>
        <begin position="436"/>
        <end position="456"/>
    </location>
</feature>
<feature type="coiled-coil region" evidence="1">
    <location>
        <begin position="375"/>
        <end position="402"/>
    </location>
</feature>